<accession>A0A0R2FZG1</accession>
<evidence type="ECO:0000313" key="4">
    <source>
        <dbReference type="Proteomes" id="UP000051751"/>
    </source>
</evidence>
<gene>
    <name evidence="1" type="ORF">IV38_GL000466</name>
    <name evidence="2" type="ORF">IV40_GL000202</name>
</gene>
<sequence>MIFLLILMIIVLLIIDGLQRRRIKTLRACVPVNEQQLITDATALLTTMDASTAIKQLRMDNPALDLVQAQRIVKKAQQA</sequence>
<dbReference type="EMBL" id="JQAZ01000001">
    <property type="protein sequence ID" value="KRN33890.1"/>
    <property type="molecule type" value="Genomic_DNA"/>
</dbReference>
<dbReference type="STRING" id="81857.IV38_GL000466"/>
<organism evidence="2 3">
    <name type="scientific">Lactobacillus selangorensis</name>
    <dbReference type="NCBI Taxonomy" id="81857"/>
    <lineage>
        <taxon>Bacteria</taxon>
        <taxon>Bacillati</taxon>
        <taxon>Bacillota</taxon>
        <taxon>Bacilli</taxon>
        <taxon>Lactobacillales</taxon>
        <taxon>Lactobacillaceae</taxon>
        <taxon>Lactobacillus</taxon>
    </lineage>
</organism>
<dbReference type="PATRIC" id="fig|81857.3.peg.470"/>
<protein>
    <submittedName>
        <fullName evidence="2">Uncharacterized protein</fullName>
    </submittedName>
</protein>
<comment type="caution">
    <text evidence="2">The sequence shown here is derived from an EMBL/GenBank/DDBJ whole genome shotgun (WGS) entry which is preliminary data.</text>
</comment>
<dbReference type="Proteomes" id="UP000051645">
    <property type="component" value="Unassembled WGS sequence"/>
</dbReference>
<proteinExistence type="predicted"/>
<evidence type="ECO:0000313" key="3">
    <source>
        <dbReference type="Proteomes" id="UP000051645"/>
    </source>
</evidence>
<keyword evidence="3" id="KW-1185">Reference proteome</keyword>
<dbReference type="AlphaFoldDB" id="A0A0R2FZG1"/>
<evidence type="ECO:0000313" key="2">
    <source>
        <dbReference type="EMBL" id="KRN33890.1"/>
    </source>
</evidence>
<name>A0A0R2FZG1_9LACO</name>
<dbReference type="RefSeq" id="WP_057768506.1">
    <property type="nucleotide sequence ID" value="NZ_JQAT01000001.1"/>
</dbReference>
<dbReference type="EMBL" id="JQAT01000001">
    <property type="protein sequence ID" value="KRN29580.1"/>
    <property type="molecule type" value="Genomic_DNA"/>
</dbReference>
<evidence type="ECO:0000313" key="1">
    <source>
        <dbReference type="EMBL" id="KRN29580.1"/>
    </source>
</evidence>
<dbReference type="Proteomes" id="UP000051751">
    <property type="component" value="Unassembled WGS sequence"/>
</dbReference>
<reference evidence="3 4" key="1">
    <citation type="journal article" date="2015" name="Genome Announc.">
        <title>Expanding the biotechnology potential of lactobacilli through comparative genomics of 213 strains and associated genera.</title>
        <authorList>
            <person name="Sun Z."/>
            <person name="Harris H.M."/>
            <person name="McCann A."/>
            <person name="Guo C."/>
            <person name="Argimon S."/>
            <person name="Zhang W."/>
            <person name="Yang X."/>
            <person name="Jeffery I.B."/>
            <person name="Cooney J.C."/>
            <person name="Kagawa T.F."/>
            <person name="Liu W."/>
            <person name="Song Y."/>
            <person name="Salvetti E."/>
            <person name="Wrobel A."/>
            <person name="Rasinkangas P."/>
            <person name="Parkhill J."/>
            <person name="Rea M.C."/>
            <person name="O'Sullivan O."/>
            <person name="Ritari J."/>
            <person name="Douillard F.P."/>
            <person name="Paul Ross R."/>
            <person name="Yang R."/>
            <person name="Briner A.E."/>
            <person name="Felis G.E."/>
            <person name="de Vos W.M."/>
            <person name="Barrangou R."/>
            <person name="Klaenhammer T.R."/>
            <person name="Caufield P.W."/>
            <person name="Cui Y."/>
            <person name="Zhang H."/>
            <person name="O'Toole P.W."/>
        </authorList>
    </citation>
    <scope>NUCLEOTIDE SEQUENCE [LARGE SCALE GENOMIC DNA]</scope>
    <source>
        <strain evidence="1 4">ATCC BAA-66</strain>
        <strain evidence="2 3">DSM 13344</strain>
    </source>
</reference>